<name>A0A4Y5YXT1_9GAMM</name>
<dbReference type="AlphaFoldDB" id="A0A4Y5YXT1"/>
<dbReference type="Proteomes" id="UP000316093">
    <property type="component" value="Chromosome"/>
</dbReference>
<organism evidence="2 3">
    <name type="scientific">Luteibacter pinisoli</name>
    <dbReference type="NCBI Taxonomy" id="2589080"/>
    <lineage>
        <taxon>Bacteria</taxon>
        <taxon>Pseudomonadati</taxon>
        <taxon>Pseudomonadota</taxon>
        <taxon>Gammaproteobacteria</taxon>
        <taxon>Lysobacterales</taxon>
        <taxon>Rhodanobacteraceae</taxon>
        <taxon>Luteibacter</taxon>
    </lineage>
</organism>
<evidence type="ECO:0000256" key="1">
    <source>
        <dbReference type="SAM" id="Phobius"/>
    </source>
</evidence>
<proteinExistence type="predicted"/>
<evidence type="ECO:0000313" key="3">
    <source>
        <dbReference type="Proteomes" id="UP000316093"/>
    </source>
</evidence>
<dbReference type="KEGG" id="lpy:FIV34_00550"/>
<feature type="transmembrane region" description="Helical" evidence="1">
    <location>
        <begin position="16"/>
        <end position="39"/>
    </location>
</feature>
<reference evidence="2 3" key="1">
    <citation type="submission" date="2019-06" db="EMBL/GenBank/DDBJ databases">
        <title>A complete genome sequence for Luteibacter pinisoli MAH-14.</title>
        <authorList>
            <person name="Baltrus D.A."/>
        </authorList>
    </citation>
    <scope>NUCLEOTIDE SEQUENCE [LARGE SCALE GENOMIC DNA]</scope>
    <source>
        <strain evidence="2 3">MAH-14</strain>
    </source>
</reference>
<evidence type="ECO:0000313" key="2">
    <source>
        <dbReference type="EMBL" id="QDE37792.1"/>
    </source>
</evidence>
<keyword evidence="1" id="KW-1133">Transmembrane helix</keyword>
<protein>
    <submittedName>
        <fullName evidence="2">Uncharacterized protein</fullName>
    </submittedName>
</protein>
<feature type="transmembrane region" description="Helical" evidence="1">
    <location>
        <begin position="84"/>
        <end position="106"/>
    </location>
</feature>
<feature type="transmembrane region" description="Helical" evidence="1">
    <location>
        <begin position="51"/>
        <end position="72"/>
    </location>
</feature>
<gene>
    <name evidence="2" type="ORF">FIV34_00550</name>
</gene>
<keyword evidence="3" id="KW-1185">Reference proteome</keyword>
<dbReference type="RefSeq" id="WP_139978617.1">
    <property type="nucleotide sequence ID" value="NZ_CP041046.1"/>
</dbReference>
<dbReference type="EMBL" id="CP041046">
    <property type="protein sequence ID" value="QDE37792.1"/>
    <property type="molecule type" value="Genomic_DNA"/>
</dbReference>
<sequence>MPRPSLTPLAAGSSRMVCAISAGMVGVCLTGIGLLRVSSAVSKSGTIADDLLSFDAILFLVATLSAYFALRVETAARLHRLERVADISFILAMVLLTAVCFIITYMTL</sequence>
<keyword evidence="1" id="KW-0472">Membrane</keyword>
<keyword evidence="1" id="KW-0812">Transmembrane</keyword>
<accession>A0A4Y5YXT1</accession>
<dbReference type="OrthoDB" id="8563419at2"/>